<dbReference type="Gene3D" id="3.40.50.300">
    <property type="entry name" value="P-loop containing nucleotide triphosphate hydrolases"/>
    <property type="match status" value="1"/>
</dbReference>
<dbReference type="InterPro" id="IPR010730">
    <property type="entry name" value="HET"/>
</dbReference>
<dbReference type="PANTHER" id="PTHR10622:SF11">
    <property type="entry name" value="HET-DOMAIN-CONTAINING PROTEIN"/>
    <property type="match status" value="1"/>
</dbReference>
<name>A0A1Y2EA03_9PEZI</name>
<protein>
    <submittedName>
        <fullName evidence="3">p-loop containing nucleoside triphosphate hydrolase protein</fullName>
    </submittedName>
</protein>
<accession>A0A1Y2EA03</accession>
<evidence type="ECO:0000259" key="2">
    <source>
        <dbReference type="Pfam" id="PF06985"/>
    </source>
</evidence>
<dbReference type="STRING" id="1141098.A0A1Y2EA03"/>
<evidence type="ECO:0000259" key="1">
    <source>
        <dbReference type="Pfam" id="PF05729"/>
    </source>
</evidence>
<gene>
    <name evidence="3" type="ORF">BCR38DRAFT_362793</name>
</gene>
<evidence type="ECO:0000313" key="3">
    <source>
        <dbReference type="EMBL" id="ORY68401.1"/>
    </source>
</evidence>
<organism evidence="3 4">
    <name type="scientific">Pseudomassariella vexata</name>
    <dbReference type="NCBI Taxonomy" id="1141098"/>
    <lineage>
        <taxon>Eukaryota</taxon>
        <taxon>Fungi</taxon>
        <taxon>Dikarya</taxon>
        <taxon>Ascomycota</taxon>
        <taxon>Pezizomycotina</taxon>
        <taxon>Sordariomycetes</taxon>
        <taxon>Xylariomycetidae</taxon>
        <taxon>Amphisphaeriales</taxon>
        <taxon>Pseudomassariaceae</taxon>
        <taxon>Pseudomassariella</taxon>
    </lineage>
</organism>
<dbReference type="GeneID" id="63773403"/>
<keyword evidence="3" id="KW-0378">Hydrolase</keyword>
<dbReference type="InParanoid" id="A0A1Y2EA03"/>
<proteinExistence type="predicted"/>
<dbReference type="RefSeq" id="XP_040718688.1">
    <property type="nucleotide sequence ID" value="XM_040857191.1"/>
</dbReference>
<dbReference type="EMBL" id="MCFJ01000003">
    <property type="protein sequence ID" value="ORY68401.1"/>
    <property type="molecule type" value="Genomic_DNA"/>
</dbReference>
<dbReference type="Proteomes" id="UP000193689">
    <property type="component" value="Unassembled WGS sequence"/>
</dbReference>
<comment type="caution">
    <text evidence="3">The sequence shown here is derived from an EMBL/GenBank/DDBJ whole genome shotgun (WGS) entry which is preliminary data.</text>
</comment>
<dbReference type="SUPFAM" id="SSF52540">
    <property type="entry name" value="P-loop containing nucleoside triphosphate hydrolases"/>
    <property type="match status" value="1"/>
</dbReference>
<dbReference type="InterPro" id="IPR027417">
    <property type="entry name" value="P-loop_NTPase"/>
</dbReference>
<dbReference type="OrthoDB" id="626167at2759"/>
<dbReference type="Pfam" id="PF06985">
    <property type="entry name" value="HET"/>
    <property type="match status" value="1"/>
</dbReference>
<dbReference type="Pfam" id="PF05729">
    <property type="entry name" value="NACHT"/>
    <property type="match status" value="1"/>
</dbReference>
<keyword evidence="4" id="KW-1185">Reference proteome</keyword>
<sequence length="497" mass="56471">MRLLKRSPNGDIKLISVKNDDDRPPYATLSHTWTNSQEVTYNELVAGAGKDKTGYAKIRFCMDRDAQDGIEYCWVDTCCIDRSIQQELQTAINSMFRWYQAAKKCYAYLLDAQVPKEVSDAQAFPISWMESFRRSRWFTHGWTLQELLALASVEFFSEEGKLLGTRISLEQDFQKITKLPVEVLRGKRLSDFDSDEQIGWTANRTTSLREDKIYCLLGICGVFLPLIYGEGEVYAETRLREEIQRRKEGWGMERLRDRAVSSPLPFARNEIFTGREDELQSLKQFLLPPYTHQRMTIYGLGGCGKSALAIEFAYRALAQQAGRLVFWVPAISRESFELAYRDIGISLRLPGITDDNADIKELVKDALGNSRRAWFMIVDNADDPEALMNRVGGDPGTARLVDWLPKSDGGKIVFTTRSRKAARDLTQSNALELRDMGKIEARQLLRQRIAKQALLSDTKAVGELLELLAYLPLAIIQAAAFIDSNDIAVNACRNFRL</sequence>
<dbReference type="InterPro" id="IPR007111">
    <property type="entry name" value="NACHT_NTPase"/>
</dbReference>
<dbReference type="PANTHER" id="PTHR10622">
    <property type="entry name" value="HET DOMAIN-CONTAINING PROTEIN"/>
    <property type="match status" value="1"/>
</dbReference>
<evidence type="ECO:0000313" key="4">
    <source>
        <dbReference type="Proteomes" id="UP000193689"/>
    </source>
</evidence>
<feature type="domain" description="NACHT" evidence="1">
    <location>
        <begin position="294"/>
        <end position="450"/>
    </location>
</feature>
<feature type="domain" description="Heterokaryon incompatibility" evidence="2">
    <location>
        <begin position="26"/>
        <end position="113"/>
    </location>
</feature>
<reference evidence="3 4" key="1">
    <citation type="submission" date="2016-07" db="EMBL/GenBank/DDBJ databases">
        <title>Pervasive Adenine N6-methylation of Active Genes in Fungi.</title>
        <authorList>
            <consortium name="DOE Joint Genome Institute"/>
            <person name="Mondo S.J."/>
            <person name="Dannebaum R.O."/>
            <person name="Kuo R.C."/>
            <person name="Labutti K."/>
            <person name="Haridas S."/>
            <person name="Kuo A."/>
            <person name="Salamov A."/>
            <person name="Ahrendt S.R."/>
            <person name="Lipzen A."/>
            <person name="Sullivan W."/>
            <person name="Andreopoulos W.B."/>
            <person name="Clum A."/>
            <person name="Lindquist E."/>
            <person name="Daum C."/>
            <person name="Ramamoorthy G.K."/>
            <person name="Gryganskyi A."/>
            <person name="Culley D."/>
            <person name="Magnuson J.K."/>
            <person name="James T.Y."/>
            <person name="O'Malley M.A."/>
            <person name="Stajich J.E."/>
            <person name="Spatafora J.W."/>
            <person name="Visel A."/>
            <person name="Grigoriev I.V."/>
        </authorList>
    </citation>
    <scope>NUCLEOTIDE SEQUENCE [LARGE SCALE GENOMIC DNA]</scope>
    <source>
        <strain evidence="3 4">CBS 129021</strain>
    </source>
</reference>
<dbReference type="AlphaFoldDB" id="A0A1Y2EA03"/>
<dbReference type="GO" id="GO:0016787">
    <property type="term" value="F:hydrolase activity"/>
    <property type="evidence" value="ECO:0007669"/>
    <property type="project" value="UniProtKB-KW"/>
</dbReference>